<name>A0A6A5R5M5_9PLEO</name>
<evidence type="ECO:0000256" key="1">
    <source>
        <dbReference type="ARBA" id="ARBA00023125"/>
    </source>
</evidence>
<accession>A0A6A5R5M5</accession>
<dbReference type="AlphaFoldDB" id="A0A6A5R5M5"/>
<evidence type="ECO:0000313" key="3">
    <source>
        <dbReference type="EMBL" id="KAF1922490.1"/>
    </source>
</evidence>
<dbReference type="GO" id="GO:0003677">
    <property type="term" value="F:DNA binding"/>
    <property type="evidence" value="ECO:0007669"/>
    <property type="project" value="UniProtKB-KW"/>
</dbReference>
<evidence type="ECO:0000313" key="4">
    <source>
        <dbReference type="Proteomes" id="UP000800082"/>
    </source>
</evidence>
<keyword evidence="4" id="KW-1185">Reference proteome</keyword>
<dbReference type="Pfam" id="PF03221">
    <property type="entry name" value="HTH_Tnp_Tc5"/>
    <property type="match status" value="1"/>
</dbReference>
<keyword evidence="1" id="KW-0238">DNA-binding</keyword>
<evidence type="ECO:0000259" key="2">
    <source>
        <dbReference type="Pfam" id="PF03221"/>
    </source>
</evidence>
<dbReference type="Proteomes" id="UP000800082">
    <property type="component" value="Unassembled WGS sequence"/>
</dbReference>
<dbReference type="OrthoDB" id="3942738at2759"/>
<sequence length="98" mass="10908">MDLEAALEACDRADAAGELSYTKIADQSLVSRSTLSRRHLRVCASCEEGNSTRQKLNPQQEYELVSYINELTEQGLPPTRQIVQNFASEIAQQYVGDS</sequence>
<gene>
    <name evidence="3" type="ORF">M421DRAFT_366398</name>
</gene>
<protein>
    <recommendedName>
        <fullName evidence="2">HTH CENPB-type domain-containing protein</fullName>
    </recommendedName>
</protein>
<dbReference type="EMBL" id="ML979025">
    <property type="protein sequence ID" value="KAF1922490.1"/>
    <property type="molecule type" value="Genomic_DNA"/>
</dbReference>
<proteinExistence type="predicted"/>
<reference evidence="3" key="1">
    <citation type="journal article" date="2020" name="Stud. Mycol.">
        <title>101 Dothideomycetes genomes: a test case for predicting lifestyles and emergence of pathogens.</title>
        <authorList>
            <person name="Haridas S."/>
            <person name="Albert R."/>
            <person name="Binder M."/>
            <person name="Bloem J."/>
            <person name="Labutti K."/>
            <person name="Salamov A."/>
            <person name="Andreopoulos B."/>
            <person name="Baker S."/>
            <person name="Barry K."/>
            <person name="Bills G."/>
            <person name="Bluhm B."/>
            <person name="Cannon C."/>
            <person name="Castanera R."/>
            <person name="Culley D."/>
            <person name="Daum C."/>
            <person name="Ezra D."/>
            <person name="Gonzalez J."/>
            <person name="Henrissat B."/>
            <person name="Kuo A."/>
            <person name="Liang C."/>
            <person name="Lipzen A."/>
            <person name="Lutzoni F."/>
            <person name="Magnuson J."/>
            <person name="Mondo S."/>
            <person name="Nolan M."/>
            <person name="Ohm R."/>
            <person name="Pangilinan J."/>
            <person name="Park H.-J."/>
            <person name="Ramirez L."/>
            <person name="Alfaro M."/>
            <person name="Sun H."/>
            <person name="Tritt A."/>
            <person name="Yoshinaga Y."/>
            <person name="Zwiers L.-H."/>
            <person name="Turgeon B."/>
            <person name="Goodwin S."/>
            <person name="Spatafora J."/>
            <person name="Crous P."/>
            <person name="Grigoriev I."/>
        </authorList>
    </citation>
    <scope>NUCLEOTIDE SEQUENCE</scope>
    <source>
        <strain evidence="3">CBS 183.55</strain>
    </source>
</reference>
<feature type="domain" description="HTH CENPB-type" evidence="2">
    <location>
        <begin position="57"/>
        <end position="93"/>
    </location>
</feature>
<dbReference type="RefSeq" id="XP_033442743.1">
    <property type="nucleotide sequence ID" value="XM_033589717.1"/>
</dbReference>
<dbReference type="InterPro" id="IPR006600">
    <property type="entry name" value="HTH_CenpB_DNA-bd_dom"/>
</dbReference>
<dbReference type="GeneID" id="54347365"/>
<organism evidence="3 4">
    <name type="scientific">Didymella exigua CBS 183.55</name>
    <dbReference type="NCBI Taxonomy" id="1150837"/>
    <lineage>
        <taxon>Eukaryota</taxon>
        <taxon>Fungi</taxon>
        <taxon>Dikarya</taxon>
        <taxon>Ascomycota</taxon>
        <taxon>Pezizomycotina</taxon>
        <taxon>Dothideomycetes</taxon>
        <taxon>Pleosporomycetidae</taxon>
        <taxon>Pleosporales</taxon>
        <taxon>Pleosporineae</taxon>
        <taxon>Didymellaceae</taxon>
        <taxon>Didymella</taxon>
    </lineage>
</organism>